<dbReference type="InterPro" id="IPR038731">
    <property type="entry name" value="RgtA/B/C-like"/>
</dbReference>
<organism evidence="11 12">
    <name type="scientific">Clostridium ljungdahlii</name>
    <dbReference type="NCBI Taxonomy" id="1538"/>
    <lineage>
        <taxon>Bacteria</taxon>
        <taxon>Bacillati</taxon>
        <taxon>Bacillota</taxon>
        <taxon>Clostridia</taxon>
        <taxon>Eubacteriales</taxon>
        <taxon>Clostridiaceae</taxon>
        <taxon>Clostridium</taxon>
    </lineage>
</organism>
<keyword evidence="6 9" id="KW-1133">Transmembrane helix</keyword>
<dbReference type="PATRIC" id="fig|1538.10.peg.1862"/>
<comment type="caution">
    <text evidence="11">The sequence shown here is derived from an EMBL/GenBank/DDBJ whole genome shotgun (WGS) entry which is preliminary data.</text>
</comment>
<keyword evidence="2" id="KW-1003">Cell membrane</keyword>
<keyword evidence="7 9" id="KW-0472">Membrane</keyword>
<feature type="transmembrane region" description="Helical" evidence="9">
    <location>
        <begin position="89"/>
        <end position="108"/>
    </location>
</feature>
<evidence type="ECO:0000259" key="10">
    <source>
        <dbReference type="Pfam" id="PF13231"/>
    </source>
</evidence>
<dbReference type="GO" id="GO:0016763">
    <property type="term" value="F:pentosyltransferase activity"/>
    <property type="evidence" value="ECO:0007669"/>
    <property type="project" value="TreeGrafter"/>
</dbReference>
<feature type="transmembrane region" description="Helical" evidence="9">
    <location>
        <begin position="115"/>
        <end position="133"/>
    </location>
</feature>
<feature type="compositionally biased region" description="Polar residues" evidence="8">
    <location>
        <begin position="301"/>
        <end position="316"/>
    </location>
</feature>
<evidence type="ECO:0000256" key="8">
    <source>
        <dbReference type="SAM" id="MobiDB-lite"/>
    </source>
</evidence>
<dbReference type="PANTHER" id="PTHR33908">
    <property type="entry name" value="MANNOSYLTRANSFERASE YKCB-RELATED"/>
    <property type="match status" value="1"/>
</dbReference>
<name>A0A162L0M5_9CLOT</name>
<keyword evidence="3 11" id="KW-0328">Glycosyltransferase</keyword>
<dbReference type="PANTHER" id="PTHR33908:SF3">
    <property type="entry name" value="UNDECAPRENYL PHOSPHATE-ALPHA-4-AMINO-4-DEOXY-L-ARABINOSE ARABINOSYL TRANSFERASE"/>
    <property type="match status" value="1"/>
</dbReference>
<accession>A0A162L0M5</accession>
<evidence type="ECO:0000256" key="2">
    <source>
        <dbReference type="ARBA" id="ARBA00022475"/>
    </source>
</evidence>
<keyword evidence="4 11" id="KW-0808">Transferase</keyword>
<comment type="subcellular location">
    <subcellularLocation>
        <location evidence="1">Cell membrane</location>
        <topology evidence="1">Multi-pass membrane protein</topology>
    </subcellularLocation>
</comment>
<dbReference type="PRINTS" id="PR00173">
    <property type="entry name" value="EDTRNSPORT"/>
</dbReference>
<evidence type="ECO:0000256" key="1">
    <source>
        <dbReference type="ARBA" id="ARBA00004651"/>
    </source>
</evidence>
<protein>
    <submittedName>
        <fullName evidence="11">Dolichyl-phosphate-mannose-protein mannosyltransferase</fullName>
    </submittedName>
</protein>
<feature type="transmembrane region" description="Helical" evidence="9">
    <location>
        <begin position="185"/>
        <end position="203"/>
    </location>
</feature>
<evidence type="ECO:0000313" key="12">
    <source>
        <dbReference type="Proteomes" id="UP000077407"/>
    </source>
</evidence>
<feature type="transmembrane region" description="Helical" evidence="9">
    <location>
        <begin position="12"/>
        <end position="30"/>
    </location>
</feature>
<dbReference type="GO" id="GO:0010041">
    <property type="term" value="P:response to iron(III) ion"/>
    <property type="evidence" value="ECO:0007669"/>
    <property type="project" value="TreeGrafter"/>
</dbReference>
<evidence type="ECO:0000313" key="11">
    <source>
        <dbReference type="EMBL" id="OAA86866.1"/>
    </source>
</evidence>
<dbReference type="InterPro" id="IPR050297">
    <property type="entry name" value="LipidA_mod_glycosyltrf_83"/>
</dbReference>
<proteinExistence type="predicted"/>
<feature type="compositionally biased region" description="Low complexity" evidence="8">
    <location>
        <begin position="285"/>
        <end position="300"/>
    </location>
</feature>
<sequence>MRKFKFTKERFALCIILAISVILNFANLTIEGYGNGYYAAGVKSMLMNFKNFFFVSFDPAGFVSIDKPPLGFWIQTISAKIFGFSGWSILFPEALAGVISVGVLYYIVKRSFGEIAGLISALCLAITPVFVATSRNNTIDNLLIVILLFACLFLSRAAEEGKLKYLIISLALVGLGFNIKMLQAYMIAPALYITYLISSAVPVKQRIKHLIISTLILGVISLSWAAAVDLVPSQNRPFVGSSTNNTVTELIFGHNGLERLSSTNGGMGGGPSGRVGKSQSKEFKNSLGKNQSNSQSGNSNAPSGMTHLQNSGNSNGWRFGSSTQGPQGGPGGQNEGNSKNQVGGPSGNGLSGSFGGQTTAGITRLFSKNVLSDQIVWFLPLAIFGFIAAAIIEKLKFPFNNRKKLDLVLWIL</sequence>
<gene>
    <name evidence="11" type="ORF">WY13_02260</name>
</gene>
<feature type="domain" description="Glycosyltransferase RgtA/B/C/D-like" evidence="10">
    <location>
        <begin position="66"/>
        <end position="224"/>
    </location>
</feature>
<dbReference type="EMBL" id="LITT01000023">
    <property type="protein sequence ID" value="OAA86866.1"/>
    <property type="molecule type" value="Genomic_DNA"/>
</dbReference>
<feature type="region of interest" description="Disordered" evidence="8">
    <location>
        <begin position="261"/>
        <end position="354"/>
    </location>
</feature>
<evidence type="ECO:0000256" key="6">
    <source>
        <dbReference type="ARBA" id="ARBA00022989"/>
    </source>
</evidence>
<feature type="transmembrane region" description="Helical" evidence="9">
    <location>
        <begin position="210"/>
        <end position="228"/>
    </location>
</feature>
<feature type="compositionally biased region" description="Gly residues" evidence="8">
    <location>
        <begin position="344"/>
        <end position="354"/>
    </location>
</feature>
<evidence type="ECO:0000256" key="5">
    <source>
        <dbReference type="ARBA" id="ARBA00022692"/>
    </source>
</evidence>
<dbReference type="Pfam" id="PF13231">
    <property type="entry name" value="PMT_2"/>
    <property type="match status" value="1"/>
</dbReference>
<dbReference type="GO" id="GO:0005886">
    <property type="term" value="C:plasma membrane"/>
    <property type="evidence" value="ECO:0007669"/>
    <property type="project" value="UniProtKB-SubCell"/>
</dbReference>
<dbReference type="Proteomes" id="UP000077407">
    <property type="component" value="Unassembled WGS sequence"/>
</dbReference>
<dbReference type="AlphaFoldDB" id="A0A162L0M5"/>
<evidence type="ECO:0000256" key="4">
    <source>
        <dbReference type="ARBA" id="ARBA00022679"/>
    </source>
</evidence>
<feature type="transmembrane region" description="Helical" evidence="9">
    <location>
        <begin position="139"/>
        <end position="156"/>
    </location>
</feature>
<reference evidence="11 12" key="1">
    <citation type="journal article" date="2015" name="Biotechnol. Bioeng.">
        <title>Genome sequence and phenotypic characterization of Caulobacter segnis.</title>
        <authorList>
            <person name="Patel S."/>
            <person name="Fletcher B."/>
            <person name="Scott D.C."/>
            <person name="Ely B."/>
        </authorList>
    </citation>
    <scope>NUCLEOTIDE SEQUENCE [LARGE SCALE GENOMIC DNA]</scope>
    <source>
        <strain evidence="11 12">ERI-2</strain>
    </source>
</reference>
<evidence type="ECO:0000256" key="9">
    <source>
        <dbReference type="SAM" id="Phobius"/>
    </source>
</evidence>
<feature type="transmembrane region" description="Helical" evidence="9">
    <location>
        <begin position="375"/>
        <end position="395"/>
    </location>
</feature>
<keyword evidence="5 9" id="KW-0812">Transmembrane</keyword>
<evidence type="ECO:0000256" key="7">
    <source>
        <dbReference type="ARBA" id="ARBA00023136"/>
    </source>
</evidence>
<evidence type="ECO:0000256" key="3">
    <source>
        <dbReference type="ARBA" id="ARBA00022676"/>
    </source>
</evidence>
<dbReference type="GO" id="GO:0009103">
    <property type="term" value="P:lipopolysaccharide biosynthetic process"/>
    <property type="evidence" value="ECO:0007669"/>
    <property type="project" value="UniProtKB-ARBA"/>
</dbReference>